<dbReference type="RefSeq" id="WP_013422658.1">
    <property type="nucleotide sequence ID" value="NC_014666.1"/>
</dbReference>
<dbReference type="InterPro" id="IPR011990">
    <property type="entry name" value="TPR-like_helical_dom_sf"/>
</dbReference>
<evidence type="ECO:0000313" key="4">
    <source>
        <dbReference type="Proteomes" id="UP000002484"/>
    </source>
</evidence>
<dbReference type="InterPro" id="IPR013325">
    <property type="entry name" value="RNA_pol_sigma_r2"/>
</dbReference>
<evidence type="ECO:0000256" key="1">
    <source>
        <dbReference type="SAM" id="MobiDB-lite"/>
    </source>
</evidence>
<dbReference type="eggNOG" id="COG1595">
    <property type="taxonomic scope" value="Bacteria"/>
</dbReference>
<dbReference type="PANTHER" id="PTHR46082">
    <property type="entry name" value="ATP/GTP-BINDING PROTEIN-RELATED"/>
    <property type="match status" value="1"/>
</dbReference>
<dbReference type="HOGENOM" id="CLU_000288_125_8_11"/>
<dbReference type="Gene3D" id="1.25.40.10">
    <property type="entry name" value="Tetratricopeptide repeat domain"/>
    <property type="match status" value="3"/>
</dbReference>
<dbReference type="OrthoDB" id="4184921at2"/>
<dbReference type="SUPFAM" id="SSF48452">
    <property type="entry name" value="TPR-like"/>
    <property type="match status" value="3"/>
</dbReference>
<dbReference type="GO" id="GO:0003700">
    <property type="term" value="F:DNA-binding transcription factor activity"/>
    <property type="evidence" value="ECO:0007669"/>
    <property type="project" value="InterPro"/>
</dbReference>
<dbReference type="Pfam" id="PF13424">
    <property type="entry name" value="TPR_12"/>
    <property type="match status" value="4"/>
</dbReference>
<dbReference type="EMBL" id="CP002299">
    <property type="protein sequence ID" value="ADP79538.1"/>
    <property type="molecule type" value="Genomic_DNA"/>
</dbReference>
<dbReference type="Gene3D" id="3.40.50.300">
    <property type="entry name" value="P-loop containing nucleotide triphosphate hydrolases"/>
    <property type="match status" value="1"/>
</dbReference>
<dbReference type="eggNOG" id="COG3903">
    <property type="taxonomic scope" value="Bacteria"/>
</dbReference>
<dbReference type="NCBIfam" id="NF040586">
    <property type="entry name" value="FxSxx_TPR"/>
    <property type="match status" value="1"/>
</dbReference>
<evidence type="ECO:0000259" key="2">
    <source>
        <dbReference type="Pfam" id="PF04542"/>
    </source>
</evidence>
<proteinExistence type="predicted"/>
<dbReference type="SUPFAM" id="SSF52540">
    <property type="entry name" value="P-loop containing nucleoside triphosphate hydrolases"/>
    <property type="match status" value="1"/>
</dbReference>
<dbReference type="STRING" id="298654.FraEuI1c_1475"/>
<dbReference type="Proteomes" id="UP000002484">
    <property type="component" value="Chromosome"/>
</dbReference>
<dbReference type="Pfam" id="PF13374">
    <property type="entry name" value="TPR_10"/>
    <property type="match status" value="1"/>
</dbReference>
<dbReference type="InParanoid" id="E3J6B1"/>
<feature type="domain" description="RNA polymerase sigma-70 region 2" evidence="2">
    <location>
        <begin position="7"/>
        <end position="71"/>
    </location>
</feature>
<reference evidence="3 4" key="1">
    <citation type="submission" date="2010-10" db="EMBL/GenBank/DDBJ databases">
        <title>Complete sequence of Frankia sp. EuI1c.</title>
        <authorList>
            <consortium name="US DOE Joint Genome Institute"/>
            <person name="Lucas S."/>
            <person name="Copeland A."/>
            <person name="Lapidus A."/>
            <person name="Cheng J.-F."/>
            <person name="Bruce D."/>
            <person name="Goodwin L."/>
            <person name="Pitluck S."/>
            <person name="Chertkov O."/>
            <person name="Detter J.C."/>
            <person name="Han C."/>
            <person name="Tapia R."/>
            <person name="Land M."/>
            <person name="Hauser L."/>
            <person name="Jeffries C."/>
            <person name="Kyrpides N."/>
            <person name="Ivanova N."/>
            <person name="Mikhailova N."/>
            <person name="Beauchemin N."/>
            <person name="Sen A."/>
            <person name="Sur S.A."/>
            <person name="Gtari M."/>
            <person name="Wall L."/>
            <person name="Tisa L."/>
            <person name="Woyke T."/>
        </authorList>
    </citation>
    <scope>NUCLEOTIDE SEQUENCE [LARGE SCALE GENOMIC DNA]</scope>
    <source>
        <strain evidence="4">DSM 45817 / CECT 9037 / EuI1c</strain>
    </source>
</reference>
<dbReference type="InterPro" id="IPR053137">
    <property type="entry name" value="NLR-like"/>
</dbReference>
<organism evidence="3 4">
    <name type="scientific">Pseudofrankia inefficax (strain DSM 45817 / CECT 9037 / DDB 130130 / EuI1c)</name>
    <name type="common">Frankia inefficax</name>
    <dbReference type="NCBI Taxonomy" id="298654"/>
    <lineage>
        <taxon>Bacteria</taxon>
        <taxon>Bacillati</taxon>
        <taxon>Actinomycetota</taxon>
        <taxon>Actinomycetes</taxon>
        <taxon>Frankiales</taxon>
        <taxon>Frankiaceae</taxon>
        <taxon>Pseudofrankia</taxon>
    </lineage>
</organism>
<sequence>MPSFEALFGEHRGAVLRFAQRRLGSDAAWDVVSETFLAAWRHWQGSPATSEETRAWLFGIAGNFVRNQRRAGIRRLRLEVRMVGFVRLVLADIDLLIDQLRSFGKDLGYGAMLRSMVVRSGGRHSVDGLWAGEDDGAVAAGGVAPESAIVWDLPWPRNPHFAGRVGELAALNAGLAASGALVLLPARPHALGGVGLTQLAVEYCYLHAAEYQVVWWVRADGLALMTASLARLADRLGVSHAGSVMNTVRAVTALLAWGPPQGRWLLVLQDADAPEAVDDTASALGDWISGAEPSAVILGLLQAAQSGNGQVLVTSRDPGWSTRMRTLEVDALPTADAVSLLRGHVPQISAEDAHELAATLEGLPLALDQAGAFLGATGMEPAEYLGRLHAQSHSQAREERSAPAPAVAATWAVAQDVLGPAEPAVLLLAQLWAHFGASPIPLDLIRPRTAGILPPPLRELADAPALFTALVDRLVALACVRRTNGTVSMHRLTQWTLRDDTPADLRSTLRAVARALLAQGELVSSTRNPAALERSADIHVHALATGLVGDDGAASRRVVIVLISHLSALGDHVNGRRLGTDALRRWSEPLGEDHPDLITTLGSLGAVARSQGDYLAARDMFNELLNMSRRTLGENAGDTLRAWCSLASVILDGGDPASSREMSADLVSRARTALGEDHPVTLKAEHNLARALRYQGDTRTAREIFSDVLDRARRAFGEDDPDVLVTAHNLASTLAAEGDHESAREMFEDVLARARRVLGPDHPATLTTTHYLAVVMHAAGDWSGAHVILEDLLPRRRRVLGNDDPRTLATAHALASVARERGDYAAAQAMFSDLLARRRRRFGADDPSALKAAHNVASVLRVRGDLAEARGLFEDLLRRRTRVLGEDHVDTLTTRYELAFVIRSQGDPSEAKERFRDLLSRLQEVLGARHPLSESVRRASDELDSLAADDGPEERWE</sequence>
<dbReference type="InterPro" id="IPR027417">
    <property type="entry name" value="P-loop_NTPase"/>
</dbReference>
<dbReference type="Pfam" id="PF04542">
    <property type="entry name" value="Sigma70_r2"/>
    <property type="match status" value="1"/>
</dbReference>
<dbReference type="AlphaFoldDB" id="E3J6B1"/>
<feature type="region of interest" description="Disordered" evidence="1">
    <location>
        <begin position="934"/>
        <end position="957"/>
    </location>
</feature>
<dbReference type="PANTHER" id="PTHR46082:SF6">
    <property type="entry name" value="AAA+ ATPASE DOMAIN-CONTAINING PROTEIN-RELATED"/>
    <property type="match status" value="1"/>
</dbReference>
<dbReference type="InterPro" id="IPR007627">
    <property type="entry name" value="RNA_pol_sigma70_r2"/>
</dbReference>
<protein>
    <submittedName>
        <fullName evidence="3">Sigma-70 region 2 domain protein</fullName>
    </submittedName>
</protein>
<keyword evidence="4" id="KW-1185">Reference proteome</keyword>
<name>E3J6B1_PSEI1</name>
<dbReference type="GO" id="GO:0006352">
    <property type="term" value="P:DNA-templated transcription initiation"/>
    <property type="evidence" value="ECO:0007669"/>
    <property type="project" value="InterPro"/>
</dbReference>
<dbReference type="Gene3D" id="1.10.1740.10">
    <property type="match status" value="1"/>
</dbReference>
<accession>E3J6B1</accession>
<gene>
    <name evidence="3" type="ordered locus">FraEuI1c_1475</name>
</gene>
<dbReference type="SUPFAM" id="SSF88946">
    <property type="entry name" value="Sigma2 domain of RNA polymerase sigma factors"/>
    <property type="match status" value="1"/>
</dbReference>
<dbReference type="KEGG" id="fri:FraEuI1c_1475"/>
<evidence type="ECO:0000313" key="3">
    <source>
        <dbReference type="EMBL" id="ADP79538.1"/>
    </source>
</evidence>